<dbReference type="Pfam" id="PF01467">
    <property type="entry name" value="CTP_transf_like"/>
    <property type="match status" value="1"/>
</dbReference>
<evidence type="ECO:0000256" key="5">
    <source>
        <dbReference type="ARBA" id="ARBA00022840"/>
    </source>
</evidence>
<feature type="binding site" evidence="9">
    <location>
        <begin position="123"/>
        <end position="129"/>
    </location>
    <ligand>
        <name>ATP</name>
        <dbReference type="ChEBI" id="CHEBI:30616"/>
    </ligand>
</feature>
<evidence type="ECO:0000313" key="12">
    <source>
        <dbReference type="Proteomes" id="UP000294854"/>
    </source>
</evidence>
<dbReference type="RefSeq" id="WP_010620059.1">
    <property type="nucleotide sequence ID" value="NZ_CP042371.1"/>
</dbReference>
<evidence type="ECO:0000256" key="3">
    <source>
        <dbReference type="ARBA" id="ARBA00022695"/>
    </source>
</evidence>
<dbReference type="EC" id="2.7.7.3" evidence="9"/>
<evidence type="ECO:0000256" key="4">
    <source>
        <dbReference type="ARBA" id="ARBA00022741"/>
    </source>
</evidence>
<evidence type="ECO:0000256" key="7">
    <source>
        <dbReference type="ARBA" id="ARBA00022993"/>
    </source>
</evidence>
<keyword evidence="5 9" id="KW-0067">ATP-binding</keyword>
<dbReference type="InterPro" id="IPR014729">
    <property type="entry name" value="Rossmann-like_a/b/a_fold"/>
</dbReference>
<dbReference type="GO" id="GO:0004595">
    <property type="term" value="F:pantetheine-phosphate adenylyltransferase activity"/>
    <property type="evidence" value="ECO:0007669"/>
    <property type="project" value="UniProtKB-UniRule"/>
</dbReference>
<evidence type="ECO:0000256" key="2">
    <source>
        <dbReference type="ARBA" id="ARBA00022679"/>
    </source>
</evidence>
<feature type="domain" description="Cytidyltransferase-like" evidence="10">
    <location>
        <begin position="5"/>
        <end position="133"/>
    </location>
</feature>
<keyword evidence="6 9" id="KW-0460">Magnesium</keyword>
<dbReference type="PANTHER" id="PTHR21342:SF1">
    <property type="entry name" value="PHOSPHOPANTETHEINE ADENYLYLTRANSFERASE"/>
    <property type="match status" value="1"/>
</dbReference>
<feature type="binding site" evidence="9">
    <location>
        <position position="41"/>
    </location>
    <ligand>
        <name>substrate</name>
    </ligand>
</feature>
<dbReference type="InterPro" id="IPR001980">
    <property type="entry name" value="PPAT"/>
</dbReference>
<evidence type="ECO:0000256" key="9">
    <source>
        <dbReference type="HAMAP-Rule" id="MF_00151"/>
    </source>
</evidence>
<dbReference type="OrthoDB" id="9806661at2"/>
<feature type="binding site" evidence="9">
    <location>
        <position position="98"/>
    </location>
    <ligand>
        <name>ATP</name>
        <dbReference type="ChEBI" id="CHEBI:30616"/>
    </ligand>
</feature>
<keyword evidence="1 9" id="KW-0963">Cytoplasm</keyword>
<evidence type="ECO:0000256" key="8">
    <source>
        <dbReference type="ARBA" id="ARBA00029346"/>
    </source>
</evidence>
<feature type="binding site" evidence="9">
    <location>
        <position position="73"/>
    </location>
    <ligand>
        <name>substrate</name>
    </ligand>
</feature>
<dbReference type="HAMAP" id="MF_00151">
    <property type="entry name" value="PPAT_bact"/>
    <property type="match status" value="1"/>
</dbReference>
<dbReference type="STRING" id="1122149.FD44_GL000614"/>
<comment type="caution">
    <text evidence="11">The sequence shown here is derived from an EMBL/GenBank/DDBJ whole genome shotgun (WGS) entry which is preliminary data.</text>
</comment>
<dbReference type="InterPro" id="IPR004821">
    <property type="entry name" value="Cyt_trans-like"/>
</dbReference>
<keyword evidence="7 9" id="KW-0173">Coenzyme A biosynthesis</keyword>
<dbReference type="UniPathway" id="UPA00241">
    <property type="reaction ID" value="UER00355"/>
</dbReference>
<comment type="pathway">
    <text evidence="9">Cofactor biosynthesis; coenzyme A biosynthesis; CoA from (R)-pantothenate: step 4/5.</text>
</comment>
<organism evidence="11 12">
    <name type="scientific">Secundilactobacillus malefermentans</name>
    <dbReference type="NCBI Taxonomy" id="176292"/>
    <lineage>
        <taxon>Bacteria</taxon>
        <taxon>Bacillati</taxon>
        <taxon>Bacillota</taxon>
        <taxon>Bacilli</taxon>
        <taxon>Lactobacillales</taxon>
        <taxon>Lactobacillaceae</taxon>
        <taxon>Secundilactobacillus</taxon>
    </lineage>
</organism>
<comment type="cofactor">
    <cofactor evidence="9">
        <name>Mg(2+)</name>
        <dbReference type="ChEBI" id="CHEBI:18420"/>
    </cofactor>
</comment>
<evidence type="ECO:0000259" key="10">
    <source>
        <dbReference type="Pfam" id="PF01467"/>
    </source>
</evidence>
<dbReference type="Proteomes" id="UP000294854">
    <property type="component" value="Unassembled WGS sequence"/>
</dbReference>
<dbReference type="PANTHER" id="PTHR21342">
    <property type="entry name" value="PHOSPHOPANTETHEINE ADENYLYLTRANSFERASE"/>
    <property type="match status" value="1"/>
</dbReference>
<accession>A0A4R5NKE9</accession>
<dbReference type="SUPFAM" id="SSF52374">
    <property type="entry name" value="Nucleotidylyl transferase"/>
    <property type="match status" value="1"/>
</dbReference>
<dbReference type="Gene3D" id="3.40.50.620">
    <property type="entry name" value="HUPs"/>
    <property type="match status" value="1"/>
</dbReference>
<protein>
    <recommendedName>
        <fullName evidence="9">Phosphopantetheine adenylyltransferase</fullName>
        <ecNumber evidence="9">2.7.7.3</ecNumber>
    </recommendedName>
    <alternativeName>
        <fullName evidence="9">Dephospho-CoA pyrophosphorylase</fullName>
    </alternativeName>
    <alternativeName>
        <fullName evidence="9">Pantetheine-phosphate adenylyltransferase</fullName>
        <shortName evidence="9">PPAT</shortName>
    </alternativeName>
</protein>
<keyword evidence="4 9" id="KW-0547">Nucleotide-binding</keyword>
<dbReference type="EMBL" id="PUFO01000068">
    <property type="protein sequence ID" value="TDG75146.1"/>
    <property type="molecule type" value="Genomic_DNA"/>
</dbReference>
<evidence type="ECO:0000256" key="6">
    <source>
        <dbReference type="ARBA" id="ARBA00022842"/>
    </source>
</evidence>
<dbReference type="NCBIfam" id="TIGR01510">
    <property type="entry name" value="coaD_prev_kdtB"/>
    <property type="match status" value="1"/>
</dbReference>
<feature type="binding site" evidence="9">
    <location>
        <begin position="9"/>
        <end position="10"/>
    </location>
    <ligand>
        <name>ATP</name>
        <dbReference type="ChEBI" id="CHEBI:30616"/>
    </ligand>
</feature>
<comment type="similarity">
    <text evidence="9">Belongs to the bacterial CoaD family.</text>
</comment>
<evidence type="ECO:0000256" key="1">
    <source>
        <dbReference type="ARBA" id="ARBA00022490"/>
    </source>
</evidence>
<dbReference type="GO" id="GO:0015937">
    <property type="term" value="P:coenzyme A biosynthetic process"/>
    <property type="evidence" value="ECO:0007669"/>
    <property type="project" value="UniProtKB-UniRule"/>
</dbReference>
<comment type="subunit">
    <text evidence="9">Homohexamer.</text>
</comment>
<dbReference type="GO" id="GO:0005524">
    <property type="term" value="F:ATP binding"/>
    <property type="evidence" value="ECO:0007669"/>
    <property type="project" value="UniProtKB-KW"/>
</dbReference>
<dbReference type="NCBIfam" id="TIGR00125">
    <property type="entry name" value="cyt_tran_rel"/>
    <property type="match status" value="1"/>
</dbReference>
<feature type="binding site" evidence="9">
    <location>
        <position position="87"/>
    </location>
    <ligand>
        <name>substrate</name>
    </ligand>
</feature>
<evidence type="ECO:0000313" key="11">
    <source>
        <dbReference type="EMBL" id="TDG75146.1"/>
    </source>
</evidence>
<feature type="binding site" evidence="9">
    <location>
        <position position="9"/>
    </location>
    <ligand>
        <name>substrate</name>
    </ligand>
</feature>
<dbReference type="GO" id="GO:0005737">
    <property type="term" value="C:cytoplasm"/>
    <property type="evidence" value="ECO:0007669"/>
    <property type="project" value="UniProtKB-SubCell"/>
</dbReference>
<dbReference type="PRINTS" id="PR01020">
    <property type="entry name" value="LPSBIOSNTHSS"/>
</dbReference>
<gene>
    <name evidence="9" type="primary">coaD</name>
    <name evidence="11" type="ORF">C5L31_001023</name>
</gene>
<feature type="binding site" evidence="9">
    <location>
        <position position="17"/>
    </location>
    <ligand>
        <name>ATP</name>
        <dbReference type="ChEBI" id="CHEBI:30616"/>
    </ligand>
</feature>
<sequence>MTIAVYPGSFDPITNGHLNIIKRASQIFDEVVVVVGTNTSKKSLFSSEQRLSFIKDSTKGLPNVTARIETGLTVTFLKSINAKIIIRGIRDNTDFEFEKKIAGMNQYLDSNVETLFMVADSKYDFVASSLLKEVAHFNGNLSDLVPPIVASALEAGEPNEK</sequence>
<comment type="subcellular location">
    <subcellularLocation>
        <location evidence="9">Cytoplasm</location>
    </subcellularLocation>
</comment>
<name>A0A4R5NKE9_9LACO</name>
<feature type="site" description="Transition state stabilizer" evidence="9">
    <location>
        <position position="17"/>
    </location>
</feature>
<dbReference type="AlphaFoldDB" id="A0A4R5NKE9"/>
<reference evidence="11 12" key="1">
    <citation type="journal article" date="2019" name="Appl. Microbiol. Biotechnol.">
        <title>Uncovering carbohydrate metabolism through a genotype-phenotype association study of 56 lactic acid bacteria genomes.</title>
        <authorList>
            <person name="Buron-Moles G."/>
            <person name="Chailyan A."/>
            <person name="Dolejs I."/>
            <person name="Forster J."/>
            <person name="Miks M.H."/>
        </authorList>
    </citation>
    <scope>NUCLEOTIDE SEQUENCE [LARGE SCALE GENOMIC DNA]</scope>
    <source>
        <strain evidence="11 12">ATCC 49373</strain>
    </source>
</reference>
<feature type="binding site" evidence="9">
    <location>
        <begin position="88"/>
        <end position="90"/>
    </location>
    <ligand>
        <name>ATP</name>
        <dbReference type="ChEBI" id="CHEBI:30616"/>
    </ligand>
</feature>
<keyword evidence="2 9" id="KW-0808">Transferase</keyword>
<comment type="catalytic activity">
    <reaction evidence="8 9">
        <text>(R)-4'-phosphopantetheine + ATP + H(+) = 3'-dephospho-CoA + diphosphate</text>
        <dbReference type="Rhea" id="RHEA:19801"/>
        <dbReference type="ChEBI" id="CHEBI:15378"/>
        <dbReference type="ChEBI" id="CHEBI:30616"/>
        <dbReference type="ChEBI" id="CHEBI:33019"/>
        <dbReference type="ChEBI" id="CHEBI:57328"/>
        <dbReference type="ChEBI" id="CHEBI:61723"/>
        <dbReference type="EC" id="2.7.7.3"/>
    </reaction>
</comment>
<dbReference type="CDD" id="cd02163">
    <property type="entry name" value="PPAT"/>
    <property type="match status" value="1"/>
</dbReference>
<keyword evidence="12" id="KW-1185">Reference proteome</keyword>
<proteinExistence type="inferred from homology"/>
<comment type="function">
    <text evidence="9">Reversibly transfers an adenylyl group from ATP to 4'-phosphopantetheine, yielding dephospho-CoA (dPCoA) and pyrophosphate.</text>
</comment>
<keyword evidence="3 9" id="KW-0548">Nucleotidyltransferase</keyword>